<dbReference type="NCBIfam" id="TIGR00400">
    <property type="entry name" value="mgtE"/>
    <property type="match status" value="1"/>
</dbReference>
<dbReference type="InterPro" id="IPR038076">
    <property type="entry name" value="MgtE_N_sf"/>
</dbReference>
<dbReference type="InterPro" id="IPR006668">
    <property type="entry name" value="Mg_transptr_MgtE_intracell_dom"/>
</dbReference>
<feature type="transmembrane region" description="Helical" evidence="9">
    <location>
        <begin position="314"/>
        <end position="333"/>
    </location>
</feature>
<dbReference type="Pfam" id="PF01769">
    <property type="entry name" value="MgtE"/>
    <property type="match status" value="1"/>
</dbReference>
<keyword evidence="8" id="KW-0129">CBS domain</keyword>
<dbReference type="GO" id="GO:0005886">
    <property type="term" value="C:plasma membrane"/>
    <property type="evidence" value="ECO:0007669"/>
    <property type="project" value="UniProtKB-SubCell"/>
</dbReference>
<dbReference type="SUPFAM" id="SSF158791">
    <property type="entry name" value="MgtE N-terminal domain-like"/>
    <property type="match status" value="1"/>
</dbReference>
<feature type="transmembrane region" description="Helical" evidence="9">
    <location>
        <begin position="425"/>
        <end position="450"/>
    </location>
</feature>
<dbReference type="AlphaFoldDB" id="A0A137SAQ8"/>
<evidence type="ECO:0000256" key="9">
    <source>
        <dbReference type="RuleBase" id="RU362011"/>
    </source>
</evidence>
<evidence type="ECO:0000256" key="7">
    <source>
        <dbReference type="ARBA" id="ARBA00023136"/>
    </source>
</evidence>
<evidence type="ECO:0000259" key="10">
    <source>
        <dbReference type="PROSITE" id="PS51371"/>
    </source>
</evidence>
<feature type="domain" description="CBS" evidence="10">
    <location>
        <begin position="203"/>
        <end position="259"/>
    </location>
</feature>
<dbReference type="PROSITE" id="PS51371">
    <property type="entry name" value="CBS"/>
    <property type="match status" value="2"/>
</dbReference>
<keyword evidence="7 9" id="KW-0472">Membrane</keyword>
<comment type="subunit">
    <text evidence="9">Homodimer.</text>
</comment>
<comment type="function">
    <text evidence="9">Acts as a magnesium transporter.</text>
</comment>
<dbReference type="InterPro" id="IPR036739">
    <property type="entry name" value="SLC41_membr_dom_sf"/>
</dbReference>
<dbReference type="Gene3D" id="1.10.357.20">
    <property type="entry name" value="SLC41 divalent cation transporters, integral membrane domain"/>
    <property type="match status" value="1"/>
</dbReference>
<name>A0A137SAQ8_9GAMM</name>
<keyword evidence="5 9" id="KW-0460">Magnesium</keyword>
<feature type="transmembrane region" description="Helical" evidence="9">
    <location>
        <begin position="287"/>
        <end position="307"/>
    </location>
</feature>
<dbReference type="EMBL" id="LOCO01000011">
    <property type="protein sequence ID" value="KXO09458.1"/>
    <property type="molecule type" value="Genomic_DNA"/>
</dbReference>
<evidence type="ECO:0000256" key="1">
    <source>
        <dbReference type="ARBA" id="ARBA00004141"/>
    </source>
</evidence>
<feature type="transmembrane region" description="Helical" evidence="9">
    <location>
        <begin position="388"/>
        <end position="413"/>
    </location>
</feature>
<dbReference type="Proteomes" id="UP000070282">
    <property type="component" value="Unassembled WGS sequence"/>
</dbReference>
<dbReference type="SUPFAM" id="SSF54631">
    <property type="entry name" value="CBS-domain pair"/>
    <property type="match status" value="1"/>
</dbReference>
<evidence type="ECO:0000256" key="6">
    <source>
        <dbReference type="ARBA" id="ARBA00022989"/>
    </source>
</evidence>
<reference evidence="12" key="1">
    <citation type="submission" date="2015-12" db="EMBL/GenBank/DDBJ databases">
        <authorList>
            <person name="Lima A."/>
            <person name="Farahani Zayas N."/>
            <person name="Castro Da Silva M.A."/>
            <person name="Cabral A."/>
            <person name="Pessatti M.L."/>
        </authorList>
    </citation>
    <scope>NUCLEOTIDE SEQUENCE [LARGE SCALE GENOMIC DNA]</scope>
    <source>
        <strain evidence="12">LAMA 842</strain>
    </source>
</reference>
<dbReference type="CDD" id="cd04606">
    <property type="entry name" value="CBS_pair_Mg_transporter"/>
    <property type="match status" value="1"/>
</dbReference>
<dbReference type="SUPFAM" id="SSF161093">
    <property type="entry name" value="MgtE membrane domain-like"/>
    <property type="match status" value="1"/>
</dbReference>
<feature type="transmembrane region" description="Helical" evidence="9">
    <location>
        <begin position="362"/>
        <end position="381"/>
    </location>
</feature>
<dbReference type="InterPro" id="IPR006667">
    <property type="entry name" value="SLC41_membr_dom"/>
</dbReference>
<organism evidence="11 12">
    <name type="scientific">Marinobacter excellens LAMA 842</name>
    <dbReference type="NCBI Taxonomy" id="1306954"/>
    <lineage>
        <taxon>Bacteria</taxon>
        <taxon>Pseudomonadati</taxon>
        <taxon>Pseudomonadota</taxon>
        <taxon>Gammaproteobacteria</taxon>
        <taxon>Pseudomonadales</taxon>
        <taxon>Marinobacteraceae</taxon>
        <taxon>Marinobacter</taxon>
    </lineage>
</organism>
<keyword evidence="12" id="KW-1185">Reference proteome</keyword>
<evidence type="ECO:0000256" key="2">
    <source>
        <dbReference type="ARBA" id="ARBA00009749"/>
    </source>
</evidence>
<evidence type="ECO:0000256" key="4">
    <source>
        <dbReference type="ARBA" id="ARBA00022692"/>
    </source>
</evidence>
<dbReference type="GO" id="GO:0046872">
    <property type="term" value="F:metal ion binding"/>
    <property type="evidence" value="ECO:0007669"/>
    <property type="project" value="UniProtKB-KW"/>
</dbReference>
<dbReference type="Gene3D" id="3.10.580.10">
    <property type="entry name" value="CBS-domain"/>
    <property type="match status" value="1"/>
</dbReference>
<comment type="subcellular location">
    <subcellularLocation>
        <location evidence="9">Cell membrane</location>
        <topology evidence="9">Multi-pass membrane protein</topology>
    </subcellularLocation>
    <subcellularLocation>
        <location evidence="1">Membrane</location>
        <topology evidence="1">Multi-pass membrane protein</topology>
    </subcellularLocation>
</comment>
<comment type="caution">
    <text evidence="11">The sequence shown here is derived from an EMBL/GenBank/DDBJ whole genome shotgun (WGS) entry which is preliminary data.</text>
</comment>
<feature type="domain" description="CBS" evidence="10">
    <location>
        <begin position="139"/>
        <end position="202"/>
    </location>
</feature>
<keyword evidence="6 9" id="KW-1133">Transmembrane helix</keyword>
<evidence type="ECO:0000313" key="12">
    <source>
        <dbReference type="Proteomes" id="UP000070282"/>
    </source>
</evidence>
<comment type="similarity">
    <text evidence="2 9">Belongs to the SLC41A transporter family.</text>
</comment>
<evidence type="ECO:0000256" key="3">
    <source>
        <dbReference type="ARBA" id="ARBA00022448"/>
    </source>
</evidence>
<protein>
    <recommendedName>
        <fullName evidence="9">Magnesium transporter MgtE</fullName>
    </recommendedName>
</protein>
<dbReference type="PANTHER" id="PTHR41394">
    <property type="entry name" value="MAGNESIUM TRANSPORTER MGTE"/>
    <property type="match status" value="1"/>
</dbReference>
<evidence type="ECO:0000256" key="8">
    <source>
        <dbReference type="PROSITE-ProRule" id="PRU00703"/>
    </source>
</evidence>
<dbReference type="SMART" id="SM00924">
    <property type="entry name" value="MgtE_N"/>
    <property type="match status" value="1"/>
</dbReference>
<gene>
    <name evidence="11" type="ORF">J122_2381</name>
</gene>
<dbReference type="PATRIC" id="fig|1306954.6.peg.665"/>
<dbReference type="SMART" id="SM00116">
    <property type="entry name" value="CBS"/>
    <property type="match status" value="2"/>
</dbReference>
<dbReference type="RefSeq" id="WP_061332424.1">
    <property type="nucleotide sequence ID" value="NZ_LOCO01000011.1"/>
</dbReference>
<dbReference type="GO" id="GO:0015095">
    <property type="term" value="F:magnesium ion transmembrane transporter activity"/>
    <property type="evidence" value="ECO:0007669"/>
    <property type="project" value="UniProtKB-UniRule"/>
</dbReference>
<keyword evidence="4 9" id="KW-0812">Transmembrane</keyword>
<evidence type="ECO:0000313" key="11">
    <source>
        <dbReference type="EMBL" id="KXO09458.1"/>
    </source>
</evidence>
<dbReference type="PANTHER" id="PTHR41394:SF8">
    <property type="entry name" value="MAGNESIUM TRANSPORTER MGTE"/>
    <property type="match status" value="1"/>
</dbReference>
<evidence type="ECO:0000256" key="5">
    <source>
        <dbReference type="ARBA" id="ARBA00022842"/>
    </source>
</evidence>
<dbReference type="InterPro" id="IPR046342">
    <property type="entry name" value="CBS_dom_sf"/>
</dbReference>
<dbReference type="Pfam" id="PF00571">
    <property type="entry name" value="CBS"/>
    <property type="match status" value="2"/>
</dbReference>
<keyword evidence="9" id="KW-0479">Metal-binding</keyword>
<sequence length="451" mass="48527">MSYLDSEFYQPLFEAIATEDQAQIQAAAATFNAADLAEFVEENPDNEEGVRLLRALTTEQSAKVFGYIGPNTQTLIAELLPTRDLAELVTAMPSDERADFFNLLDENRQHTLFQSLASKEREDLRRLASFEEGTAGALMSSEYAVISTGMSASAAINLLRNTAPDKETIYQAYVIDNQHKLVGAVSLRNLITAMPGTPVDDLIATGLVTASTDTPQEEVARLISRYDLLALPILDHDERLVGIVTYDDAMDVAEEEATEDIHKGATVGKLETSLRDATPFSLYRSRVQWLVILVFANIFTGAGIAYFEEIISEHIALLFFMPLLVASAGNAGAQSATLMVRGMATGDVTVADWGKLLGKETLVASALGITMAIAVMAVGFLRAGPEIAFVVAVTMIAVVMVGSLIGMLLPFLLDKLKFDPATASTPLITTIADVSGVLIYFSVATALLGLN</sequence>
<keyword evidence="3 9" id="KW-0813">Transport</keyword>
<proteinExistence type="inferred from homology"/>
<dbReference type="Pfam" id="PF03448">
    <property type="entry name" value="MgtE_N"/>
    <property type="match status" value="1"/>
</dbReference>
<dbReference type="Gene3D" id="1.25.60.10">
    <property type="entry name" value="MgtE N-terminal domain-like"/>
    <property type="match status" value="1"/>
</dbReference>
<dbReference type="InterPro" id="IPR000644">
    <property type="entry name" value="CBS_dom"/>
</dbReference>
<keyword evidence="9" id="KW-1003">Cell membrane</keyword>
<dbReference type="InterPro" id="IPR006669">
    <property type="entry name" value="MgtE_transporter"/>
</dbReference>
<accession>A0A137SAQ8</accession>